<keyword evidence="6 7" id="KW-0456">Lyase</keyword>
<dbReference type="Proteomes" id="UP000528322">
    <property type="component" value="Unassembled WGS sequence"/>
</dbReference>
<dbReference type="PROSITE" id="PS00163">
    <property type="entry name" value="FUMARATE_LYASES"/>
    <property type="match status" value="1"/>
</dbReference>
<evidence type="ECO:0000256" key="1">
    <source>
        <dbReference type="ARBA" id="ARBA00000985"/>
    </source>
</evidence>
<keyword evidence="12" id="KW-1185">Reference proteome</keyword>
<comment type="subcellular location">
    <subcellularLocation>
        <location evidence="7">Cytoplasm</location>
    </subcellularLocation>
</comment>
<protein>
    <recommendedName>
        <fullName evidence="3 7">Argininosuccinate lyase</fullName>
        <shortName evidence="7">ASAL</shortName>
        <ecNumber evidence="3 7">4.3.2.1</ecNumber>
    </recommendedName>
    <alternativeName>
        <fullName evidence="7">Arginosuccinase</fullName>
    </alternativeName>
</protein>
<keyword evidence="5 7" id="KW-0028">Amino-acid biosynthesis</keyword>
<dbReference type="RefSeq" id="WP_343067207.1">
    <property type="nucleotide sequence ID" value="NZ_JACHID010000010.1"/>
</dbReference>
<dbReference type="PRINTS" id="PR00145">
    <property type="entry name" value="ARGSUCLYASE"/>
</dbReference>
<dbReference type="HAMAP" id="MF_00006">
    <property type="entry name" value="Arg_succ_lyase"/>
    <property type="match status" value="1"/>
</dbReference>
<evidence type="ECO:0000256" key="8">
    <source>
        <dbReference type="SAM" id="MobiDB-lite"/>
    </source>
</evidence>
<evidence type="ECO:0000259" key="10">
    <source>
        <dbReference type="Pfam" id="PF14698"/>
    </source>
</evidence>
<dbReference type="EMBL" id="JACHID010000010">
    <property type="protein sequence ID" value="MBB5022360.1"/>
    <property type="molecule type" value="Genomic_DNA"/>
</dbReference>
<feature type="domain" description="Argininosuccinate lyase C-terminal" evidence="10">
    <location>
        <begin position="374"/>
        <end position="442"/>
    </location>
</feature>
<name>A0A7W7Y5A8_9BACT</name>
<dbReference type="Gene3D" id="1.20.200.10">
    <property type="entry name" value="Fumarase/aspartase (Central domain)"/>
    <property type="match status" value="1"/>
</dbReference>
<dbReference type="PANTHER" id="PTHR43814:SF1">
    <property type="entry name" value="ARGININOSUCCINATE LYASE"/>
    <property type="match status" value="1"/>
</dbReference>
<evidence type="ECO:0000313" key="11">
    <source>
        <dbReference type="EMBL" id="MBB5022360.1"/>
    </source>
</evidence>
<comment type="catalytic activity">
    <reaction evidence="1 7">
        <text>2-(N(omega)-L-arginino)succinate = fumarate + L-arginine</text>
        <dbReference type="Rhea" id="RHEA:24020"/>
        <dbReference type="ChEBI" id="CHEBI:29806"/>
        <dbReference type="ChEBI" id="CHEBI:32682"/>
        <dbReference type="ChEBI" id="CHEBI:57472"/>
        <dbReference type="EC" id="4.3.2.1"/>
    </reaction>
</comment>
<dbReference type="AlphaFoldDB" id="A0A7W7Y5A8"/>
<dbReference type="EC" id="4.3.2.1" evidence="3 7"/>
<evidence type="ECO:0000256" key="4">
    <source>
        <dbReference type="ARBA" id="ARBA00022571"/>
    </source>
</evidence>
<dbReference type="FunFam" id="1.10.40.30:FF:000001">
    <property type="entry name" value="Argininosuccinate lyase"/>
    <property type="match status" value="1"/>
</dbReference>
<dbReference type="Gene3D" id="1.10.275.10">
    <property type="entry name" value="Fumarase/aspartase (N-terminal domain)"/>
    <property type="match status" value="1"/>
</dbReference>
<feature type="region of interest" description="Disordered" evidence="8">
    <location>
        <begin position="447"/>
        <end position="474"/>
    </location>
</feature>
<dbReference type="InterPro" id="IPR020557">
    <property type="entry name" value="Fumarate_lyase_CS"/>
</dbReference>
<dbReference type="InterPro" id="IPR009049">
    <property type="entry name" value="Argininosuccinate_lyase"/>
</dbReference>
<dbReference type="FunFam" id="1.10.275.10:FF:000002">
    <property type="entry name" value="Argininosuccinate lyase"/>
    <property type="match status" value="1"/>
</dbReference>
<keyword evidence="7" id="KW-0963">Cytoplasm</keyword>
<evidence type="ECO:0000259" key="9">
    <source>
        <dbReference type="Pfam" id="PF00206"/>
    </source>
</evidence>
<dbReference type="CDD" id="cd01359">
    <property type="entry name" value="Argininosuccinate_lyase"/>
    <property type="match status" value="1"/>
</dbReference>
<keyword evidence="4 7" id="KW-0055">Arginine biosynthesis</keyword>
<proteinExistence type="inferred from homology"/>
<evidence type="ECO:0000256" key="7">
    <source>
        <dbReference type="HAMAP-Rule" id="MF_00006"/>
    </source>
</evidence>
<evidence type="ECO:0000256" key="3">
    <source>
        <dbReference type="ARBA" id="ARBA00012338"/>
    </source>
</evidence>
<dbReference type="GO" id="GO:0004056">
    <property type="term" value="F:argininosuccinate lyase activity"/>
    <property type="evidence" value="ECO:0007669"/>
    <property type="project" value="UniProtKB-UniRule"/>
</dbReference>
<accession>A0A7W7Y5A8</accession>
<dbReference type="SUPFAM" id="SSF48557">
    <property type="entry name" value="L-aspartase-like"/>
    <property type="match status" value="1"/>
</dbReference>
<comment type="similarity">
    <text evidence="7">Belongs to the lyase 1 family. Argininosuccinate lyase subfamily.</text>
</comment>
<gene>
    <name evidence="7" type="primary">argH</name>
    <name evidence="11" type="ORF">HNR37_001695</name>
</gene>
<comment type="pathway">
    <text evidence="2 7">Amino-acid biosynthesis; L-arginine biosynthesis; L-arginine from L-ornithine and carbamoyl phosphate: step 3/3.</text>
</comment>
<sequence length="474" mass="53582">MKHDHQQPSSEKKLWGGRFSQPMAQFTEEFGASVGYDQRLYRYDIIGSIAHCRMLARQGIIHDVECDMIVSGLENIMLEINSGEFEFQVSLEDVHMNIEKRLIDLIGPVGGKLHTGRSRNDQVALDSRLFLRDAVKEILQRLQQLQTALLEQAEEHRETVMPGYTHLQTAQPVLLAHHLLAYFEMFDRDAQRFDEILSRVNILPLGAGALAGTTFNIDRHWVAQELGFDGVSRNSLDTVSDRDAFIEICSAASLVMMHLSRLSEEFILWSSSEFQFVHLSDGYCTGSSIMPQKRNPDMSELVRGKTGRVYGNLMALLTVMKGLPLAYNKDMQEDKEPLFDTIDTVVGSLRIYAEMIRTATFNHQRMAQAAGAGFSTATDLADYLVRGGLPFRQAHEVVGKMVAHCEREKTDLPDLTLEQMQRFSDVIKEDIFDYITVEKSVAARNSYGGTSHQQVEQQLSAIRQRPEFTPGRSD</sequence>
<organism evidence="11 12">
    <name type="scientific">Desulfurispira natronophila</name>
    <dbReference type="NCBI Taxonomy" id="682562"/>
    <lineage>
        <taxon>Bacteria</taxon>
        <taxon>Pseudomonadati</taxon>
        <taxon>Chrysiogenota</taxon>
        <taxon>Chrysiogenia</taxon>
        <taxon>Chrysiogenales</taxon>
        <taxon>Chrysiogenaceae</taxon>
        <taxon>Desulfurispira</taxon>
    </lineage>
</organism>
<dbReference type="Pfam" id="PF14698">
    <property type="entry name" value="ASL_C2"/>
    <property type="match status" value="1"/>
</dbReference>
<dbReference type="FunFam" id="1.20.200.10:FF:000015">
    <property type="entry name" value="argininosuccinate lyase isoform X2"/>
    <property type="match status" value="1"/>
</dbReference>
<dbReference type="InterPro" id="IPR000362">
    <property type="entry name" value="Fumarate_lyase_fam"/>
</dbReference>
<evidence type="ECO:0000256" key="6">
    <source>
        <dbReference type="ARBA" id="ARBA00023239"/>
    </source>
</evidence>
<dbReference type="PRINTS" id="PR00149">
    <property type="entry name" value="FUMRATELYASE"/>
</dbReference>
<comment type="caution">
    <text evidence="11">The sequence shown here is derived from an EMBL/GenBank/DDBJ whole genome shotgun (WGS) entry which is preliminary data.</text>
</comment>
<reference evidence="11 12" key="1">
    <citation type="submission" date="2020-08" db="EMBL/GenBank/DDBJ databases">
        <title>Genomic Encyclopedia of Type Strains, Phase IV (KMG-IV): sequencing the most valuable type-strain genomes for metagenomic binning, comparative biology and taxonomic classification.</title>
        <authorList>
            <person name="Goeker M."/>
        </authorList>
    </citation>
    <scope>NUCLEOTIDE SEQUENCE [LARGE SCALE GENOMIC DNA]</scope>
    <source>
        <strain evidence="11 12">DSM 22071</strain>
    </source>
</reference>
<dbReference type="InterPro" id="IPR022761">
    <property type="entry name" value="Fumarate_lyase_N"/>
</dbReference>
<dbReference type="PANTHER" id="PTHR43814">
    <property type="entry name" value="ARGININOSUCCINATE LYASE"/>
    <property type="match status" value="1"/>
</dbReference>
<dbReference type="InterPro" id="IPR024083">
    <property type="entry name" value="Fumarase/histidase_N"/>
</dbReference>
<evidence type="ECO:0000256" key="5">
    <source>
        <dbReference type="ARBA" id="ARBA00022605"/>
    </source>
</evidence>
<dbReference type="Gene3D" id="1.10.40.30">
    <property type="entry name" value="Fumarase/aspartase (C-terminal domain)"/>
    <property type="match status" value="1"/>
</dbReference>
<dbReference type="Pfam" id="PF00206">
    <property type="entry name" value="Lyase_1"/>
    <property type="match status" value="1"/>
</dbReference>
<feature type="domain" description="Fumarate lyase N-terminal" evidence="9">
    <location>
        <begin position="17"/>
        <end position="311"/>
    </location>
</feature>
<dbReference type="GO" id="GO:0042450">
    <property type="term" value="P:L-arginine biosynthetic process via ornithine"/>
    <property type="evidence" value="ECO:0007669"/>
    <property type="project" value="UniProtKB-UniRule"/>
</dbReference>
<dbReference type="InterPro" id="IPR029419">
    <property type="entry name" value="Arg_succ_lyase_C"/>
</dbReference>
<dbReference type="UniPathway" id="UPA00068">
    <property type="reaction ID" value="UER00114"/>
</dbReference>
<dbReference type="GO" id="GO:0005829">
    <property type="term" value="C:cytosol"/>
    <property type="evidence" value="ECO:0007669"/>
    <property type="project" value="TreeGrafter"/>
</dbReference>
<evidence type="ECO:0000256" key="2">
    <source>
        <dbReference type="ARBA" id="ARBA00004941"/>
    </source>
</evidence>
<dbReference type="InterPro" id="IPR008948">
    <property type="entry name" value="L-Aspartase-like"/>
</dbReference>
<feature type="compositionally biased region" description="Polar residues" evidence="8">
    <location>
        <begin position="447"/>
        <end position="461"/>
    </location>
</feature>
<dbReference type="NCBIfam" id="TIGR00838">
    <property type="entry name" value="argH"/>
    <property type="match status" value="1"/>
</dbReference>
<evidence type="ECO:0000313" key="12">
    <source>
        <dbReference type="Proteomes" id="UP000528322"/>
    </source>
</evidence>